<organism evidence="1 2">
    <name type="scientific">Caligus rogercresseyi</name>
    <name type="common">Sea louse</name>
    <dbReference type="NCBI Taxonomy" id="217165"/>
    <lineage>
        <taxon>Eukaryota</taxon>
        <taxon>Metazoa</taxon>
        <taxon>Ecdysozoa</taxon>
        <taxon>Arthropoda</taxon>
        <taxon>Crustacea</taxon>
        <taxon>Multicrustacea</taxon>
        <taxon>Hexanauplia</taxon>
        <taxon>Copepoda</taxon>
        <taxon>Siphonostomatoida</taxon>
        <taxon>Caligidae</taxon>
        <taxon>Caligus</taxon>
    </lineage>
</organism>
<sequence length="89" mass="9810">MQLSYVACLVIEMDAKRQRESDLLRALVSVAEIVKIVGVSKTMVYDTKKKLEAGDSLERKPGSGGHNKILTDEFLVGLFAEIKEDASIL</sequence>
<dbReference type="Proteomes" id="UP000595437">
    <property type="component" value="Chromosome 7"/>
</dbReference>
<gene>
    <name evidence="1" type="ORF">FKW44_011622</name>
</gene>
<keyword evidence="2" id="KW-1185">Reference proteome</keyword>
<reference evidence="2" key="1">
    <citation type="submission" date="2021-01" db="EMBL/GenBank/DDBJ databases">
        <title>Caligus Genome Assembly.</title>
        <authorList>
            <person name="Gallardo-Escarate C."/>
        </authorList>
    </citation>
    <scope>NUCLEOTIDE SEQUENCE [LARGE SCALE GENOMIC DNA]</scope>
</reference>
<feature type="non-terminal residue" evidence="1">
    <location>
        <position position="89"/>
    </location>
</feature>
<evidence type="ECO:0000313" key="2">
    <source>
        <dbReference type="Proteomes" id="UP000595437"/>
    </source>
</evidence>
<protein>
    <submittedName>
        <fullName evidence="1">Uncharacterized protein</fullName>
    </submittedName>
</protein>
<dbReference type="AlphaFoldDB" id="A0A7T8HIV8"/>
<accession>A0A7T8HIV8</accession>
<evidence type="ECO:0000313" key="1">
    <source>
        <dbReference type="EMBL" id="QQP50581.1"/>
    </source>
</evidence>
<proteinExistence type="predicted"/>
<name>A0A7T8HIV8_CALRO</name>
<dbReference type="EMBL" id="CP045896">
    <property type="protein sequence ID" value="QQP50581.1"/>
    <property type="molecule type" value="Genomic_DNA"/>
</dbReference>